<evidence type="ECO:0000313" key="3">
    <source>
        <dbReference type="Proteomes" id="UP000287651"/>
    </source>
</evidence>
<dbReference type="AlphaFoldDB" id="A0A426Y031"/>
<feature type="region of interest" description="Disordered" evidence="1">
    <location>
        <begin position="62"/>
        <end position="134"/>
    </location>
</feature>
<organism evidence="2 3">
    <name type="scientific">Ensete ventricosum</name>
    <name type="common">Abyssinian banana</name>
    <name type="synonym">Musa ensete</name>
    <dbReference type="NCBI Taxonomy" id="4639"/>
    <lineage>
        <taxon>Eukaryota</taxon>
        <taxon>Viridiplantae</taxon>
        <taxon>Streptophyta</taxon>
        <taxon>Embryophyta</taxon>
        <taxon>Tracheophyta</taxon>
        <taxon>Spermatophyta</taxon>
        <taxon>Magnoliopsida</taxon>
        <taxon>Liliopsida</taxon>
        <taxon>Zingiberales</taxon>
        <taxon>Musaceae</taxon>
        <taxon>Ensete</taxon>
    </lineage>
</organism>
<feature type="compositionally biased region" description="Low complexity" evidence="1">
    <location>
        <begin position="119"/>
        <end position="134"/>
    </location>
</feature>
<dbReference type="Proteomes" id="UP000287651">
    <property type="component" value="Unassembled WGS sequence"/>
</dbReference>
<accession>A0A426Y031</accession>
<dbReference type="EMBL" id="AMZH03016042">
    <property type="protein sequence ID" value="RRT45109.1"/>
    <property type="molecule type" value="Genomic_DNA"/>
</dbReference>
<protein>
    <submittedName>
        <fullName evidence="2">Uncharacterized protein</fullName>
    </submittedName>
</protein>
<gene>
    <name evidence="2" type="ORF">B296_00050372</name>
</gene>
<evidence type="ECO:0000256" key="1">
    <source>
        <dbReference type="SAM" id="MobiDB-lite"/>
    </source>
</evidence>
<reference evidence="2 3" key="1">
    <citation type="journal article" date="2014" name="Agronomy (Basel)">
        <title>A Draft Genome Sequence for Ensete ventricosum, the Drought-Tolerant Tree Against Hunger.</title>
        <authorList>
            <person name="Harrison J."/>
            <person name="Moore K.A."/>
            <person name="Paszkiewicz K."/>
            <person name="Jones T."/>
            <person name="Grant M."/>
            <person name="Ambacheew D."/>
            <person name="Muzemil S."/>
            <person name="Studholme D.J."/>
        </authorList>
    </citation>
    <scope>NUCLEOTIDE SEQUENCE [LARGE SCALE GENOMIC DNA]</scope>
</reference>
<sequence>MVRVLKSPYDLSHVFVCVLQYFLSWQQPSGRISGTIGQSLEKAEGTSGLFFFFLPFVKMEPEKLRPSSRSGSTSKRAIFSSSRPSYSVEPNESHHSRTSRVFSSGSRPSGAQRVQQPIADSRSSSAAVRGSSRNEPLLRSLEHLSLGLEKRK</sequence>
<evidence type="ECO:0000313" key="2">
    <source>
        <dbReference type="EMBL" id="RRT45109.1"/>
    </source>
</evidence>
<name>A0A426Y031_ENSVE</name>
<proteinExistence type="predicted"/>
<comment type="caution">
    <text evidence="2">The sequence shown here is derived from an EMBL/GenBank/DDBJ whole genome shotgun (WGS) entry which is preliminary data.</text>
</comment>
<feature type="compositionally biased region" description="Polar residues" evidence="1">
    <location>
        <begin position="67"/>
        <end position="90"/>
    </location>
</feature>
<feature type="compositionally biased region" description="Polar residues" evidence="1">
    <location>
        <begin position="99"/>
        <end position="115"/>
    </location>
</feature>